<sequence length="147" mass="16365">MKVKVLLLQNVKGLGNAKSIVAVSKGYALNYLVPKGLAKIVDDDTAETIVDVGKNIEERRITQAKNDKEILESKELVFKVNAGAGDKLFGSITAQDIEDKIKKVFGLEIDKKRIVLDTPIKKLGEYKIPVKLYKEIQAELKVKVEKE</sequence>
<dbReference type="InterPro" id="IPR020069">
    <property type="entry name" value="Ribosomal_bL9_C"/>
</dbReference>
<evidence type="ECO:0000256" key="3">
    <source>
        <dbReference type="ARBA" id="ARBA00022884"/>
    </source>
</evidence>
<evidence type="ECO:0000259" key="8">
    <source>
        <dbReference type="Pfam" id="PF01281"/>
    </source>
</evidence>
<keyword evidence="3 7" id="KW-0694">RNA-binding</keyword>
<evidence type="ECO:0000256" key="6">
    <source>
        <dbReference type="ARBA" id="ARBA00035292"/>
    </source>
</evidence>
<dbReference type="NCBIfam" id="TIGR00158">
    <property type="entry name" value="L9"/>
    <property type="match status" value="1"/>
</dbReference>
<evidence type="ECO:0000256" key="5">
    <source>
        <dbReference type="ARBA" id="ARBA00023274"/>
    </source>
</evidence>
<dbReference type="Gene3D" id="3.10.430.100">
    <property type="entry name" value="Ribosomal protein L9, C-terminal domain"/>
    <property type="match status" value="1"/>
</dbReference>
<dbReference type="HAMAP" id="MF_00503">
    <property type="entry name" value="Ribosomal_bL9"/>
    <property type="match status" value="1"/>
</dbReference>
<dbReference type="GO" id="GO:0005840">
    <property type="term" value="C:ribosome"/>
    <property type="evidence" value="ECO:0007669"/>
    <property type="project" value="UniProtKB-KW"/>
</dbReference>
<dbReference type="InterPro" id="IPR000244">
    <property type="entry name" value="Ribosomal_bL9"/>
</dbReference>
<dbReference type="EMBL" id="PNIX01000296">
    <property type="protein sequence ID" value="PMP81656.1"/>
    <property type="molecule type" value="Genomic_DNA"/>
</dbReference>
<feature type="domain" description="Large ribosomal subunit protein bL9 C-terminal" evidence="9">
    <location>
        <begin position="63"/>
        <end position="145"/>
    </location>
</feature>
<accession>A0A2J6X563</accession>
<dbReference type="PANTHER" id="PTHR21368">
    <property type="entry name" value="50S RIBOSOMAL PROTEIN L9"/>
    <property type="match status" value="1"/>
</dbReference>
<gene>
    <name evidence="7 10" type="primary">rplI</name>
    <name evidence="10" type="ORF">C0175_05095</name>
</gene>
<name>A0A2J6X563_9BACT</name>
<dbReference type="InterPro" id="IPR036935">
    <property type="entry name" value="Ribosomal_bL9_N_sf"/>
</dbReference>
<dbReference type="InterPro" id="IPR020594">
    <property type="entry name" value="Ribosomal_bL9_bac/chp"/>
</dbReference>
<dbReference type="Proteomes" id="UP000236910">
    <property type="component" value="Unassembled WGS sequence"/>
</dbReference>
<evidence type="ECO:0000256" key="4">
    <source>
        <dbReference type="ARBA" id="ARBA00022980"/>
    </source>
</evidence>
<dbReference type="SUPFAM" id="SSF55653">
    <property type="entry name" value="Ribosomal protein L9 C-domain"/>
    <property type="match status" value="1"/>
</dbReference>
<organism evidence="10 11">
    <name type="scientific">Caldisericum exile</name>
    <dbReference type="NCBI Taxonomy" id="693075"/>
    <lineage>
        <taxon>Bacteria</taxon>
        <taxon>Pseudomonadati</taxon>
        <taxon>Caldisericota/Cryosericota group</taxon>
        <taxon>Caldisericota</taxon>
        <taxon>Caldisericia</taxon>
        <taxon>Caldisericales</taxon>
        <taxon>Caldisericaceae</taxon>
        <taxon>Caldisericum</taxon>
    </lineage>
</organism>
<dbReference type="AlphaFoldDB" id="A0A2J6X563"/>
<dbReference type="GO" id="GO:0019843">
    <property type="term" value="F:rRNA binding"/>
    <property type="evidence" value="ECO:0007669"/>
    <property type="project" value="UniProtKB-UniRule"/>
</dbReference>
<comment type="caution">
    <text evidence="10">The sequence shown here is derived from an EMBL/GenBank/DDBJ whole genome shotgun (WGS) entry which is preliminary data.</text>
</comment>
<evidence type="ECO:0000313" key="10">
    <source>
        <dbReference type="EMBL" id="PMP81656.1"/>
    </source>
</evidence>
<keyword evidence="5 7" id="KW-0687">Ribonucleoprotein</keyword>
<dbReference type="SUPFAM" id="SSF55658">
    <property type="entry name" value="L9 N-domain-like"/>
    <property type="match status" value="1"/>
</dbReference>
<proteinExistence type="inferred from homology"/>
<dbReference type="InterPro" id="IPR036791">
    <property type="entry name" value="Ribosomal_bL9_C_sf"/>
</dbReference>
<dbReference type="InterPro" id="IPR020070">
    <property type="entry name" value="Ribosomal_bL9_N"/>
</dbReference>
<comment type="function">
    <text evidence="7">Binds to the 23S rRNA.</text>
</comment>
<evidence type="ECO:0000313" key="11">
    <source>
        <dbReference type="Proteomes" id="UP000236910"/>
    </source>
</evidence>
<comment type="similarity">
    <text evidence="1 7">Belongs to the bacterial ribosomal protein bL9 family.</text>
</comment>
<dbReference type="InterPro" id="IPR009027">
    <property type="entry name" value="Ribosomal_bL9/RNase_H1_N"/>
</dbReference>
<dbReference type="RefSeq" id="WP_416084938.1">
    <property type="nucleotide sequence ID" value="NZ_JBNARP010000055.1"/>
</dbReference>
<dbReference type="Pfam" id="PF01281">
    <property type="entry name" value="Ribosomal_L9_N"/>
    <property type="match status" value="1"/>
</dbReference>
<feature type="domain" description="Ribosomal protein L9" evidence="8">
    <location>
        <begin position="3"/>
        <end position="43"/>
    </location>
</feature>
<dbReference type="Pfam" id="PF03948">
    <property type="entry name" value="Ribosomal_L9_C"/>
    <property type="match status" value="1"/>
</dbReference>
<dbReference type="GO" id="GO:0006412">
    <property type="term" value="P:translation"/>
    <property type="evidence" value="ECO:0007669"/>
    <property type="project" value="UniProtKB-UniRule"/>
</dbReference>
<dbReference type="GO" id="GO:1990904">
    <property type="term" value="C:ribonucleoprotein complex"/>
    <property type="evidence" value="ECO:0007669"/>
    <property type="project" value="UniProtKB-KW"/>
</dbReference>
<dbReference type="GO" id="GO:0003735">
    <property type="term" value="F:structural constituent of ribosome"/>
    <property type="evidence" value="ECO:0007669"/>
    <property type="project" value="InterPro"/>
</dbReference>
<reference evidence="10 11" key="1">
    <citation type="submission" date="2018-01" db="EMBL/GenBank/DDBJ databases">
        <title>Metagenomic assembled genomes from two thermal pools in the Uzon Caldera, Kamchatka, Russia.</title>
        <authorList>
            <person name="Wilkins L."/>
            <person name="Ettinger C."/>
        </authorList>
    </citation>
    <scope>NUCLEOTIDE SEQUENCE [LARGE SCALE GENOMIC DNA]</scope>
    <source>
        <strain evidence="10">ARK-10</strain>
    </source>
</reference>
<evidence type="ECO:0000256" key="2">
    <source>
        <dbReference type="ARBA" id="ARBA00022730"/>
    </source>
</evidence>
<evidence type="ECO:0000259" key="9">
    <source>
        <dbReference type="Pfam" id="PF03948"/>
    </source>
</evidence>
<keyword evidence="2 7" id="KW-0699">rRNA-binding</keyword>
<keyword evidence="4 7" id="KW-0689">Ribosomal protein</keyword>
<evidence type="ECO:0000256" key="7">
    <source>
        <dbReference type="HAMAP-Rule" id="MF_00503"/>
    </source>
</evidence>
<protein>
    <recommendedName>
        <fullName evidence="6 7">Large ribosomal subunit protein bL9</fullName>
    </recommendedName>
</protein>
<dbReference type="Gene3D" id="3.40.5.10">
    <property type="entry name" value="Ribosomal protein L9, N-terminal domain"/>
    <property type="match status" value="1"/>
</dbReference>
<evidence type="ECO:0000256" key="1">
    <source>
        <dbReference type="ARBA" id="ARBA00010605"/>
    </source>
</evidence>